<organism evidence="1 2">
    <name type="scientific">Microbotryum silenes-dioicae</name>
    <dbReference type="NCBI Taxonomy" id="796604"/>
    <lineage>
        <taxon>Eukaryota</taxon>
        <taxon>Fungi</taxon>
        <taxon>Dikarya</taxon>
        <taxon>Basidiomycota</taxon>
        <taxon>Pucciniomycotina</taxon>
        <taxon>Microbotryomycetes</taxon>
        <taxon>Microbotryales</taxon>
        <taxon>Microbotryaceae</taxon>
        <taxon>Microbotryum</taxon>
    </lineage>
</organism>
<evidence type="ECO:0000313" key="1">
    <source>
        <dbReference type="EMBL" id="SGY22746.1"/>
    </source>
</evidence>
<dbReference type="EMBL" id="FQNC01000019">
    <property type="protein sequence ID" value="SGY22746.1"/>
    <property type="molecule type" value="Genomic_DNA"/>
</dbReference>
<dbReference type="Proteomes" id="UP000249464">
    <property type="component" value="Unassembled WGS sequence"/>
</dbReference>
<keyword evidence="2" id="KW-1185">Reference proteome</keyword>
<accession>A0A2X0MQR9</accession>
<sequence length="97" mass="11085">MPTTTCTRARHCSRAARVDDLRHATKQEIASVEILSGSEPYHRLSRRQNFIQRSRENTAQQAHLISPGPRPQLAAAPRARVWRVHLMPREVIIAKLN</sequence>
<gene>
    <name evidence="1" type="primary">BQ5605_C019g08851</name>
    <name evidence="1" type="ORF">BQ5605_C019G08851</name>
</gene>
<protein>
    <submittedName>
        <fullName evidence="1">BQ5605_C019g08851 protein</fullName>
    </submittedName>
</protein>
<reference evidence="1 2" key="1">
    <citation type="submission" date="2016-11" db="EMBL/GenBank/DDBJ databases">
        <authorList>
            <person name="Jaros S."/>
            <person name="Januszkiewicz K."/>
            <person name="Wedrychowicz H."/>
        </authorList>
    </citation>
    <scope>NUCLEOTIDE SEQUENCE [LARGE SCALE GENOMIC DNA]</scope>
</reference>
<evidence type="ECO:0000313" key="2">
    <source>
        <dbReference type="Proteomes" id="UP000249464"/>
    </source>
</evidence>
<proteinExistence type="predicted"/>
<dbReference type="AlphaFoldDB" id="A0A2X0MQR9"/>
<name>A0A2X0MQR9_9BASI</name>